<dbReference type="InterPro" id="IPR001509">
    <property type="entry name" value="Epimerase_deHydtase"/>
</dbReference>
<reference evidence="12 13" key="1">
    <citation type="submission" date="2024-09" db="EMBL/GenBank/DDBJ databases">
        <authorList>
            <person name="D'Angelo T."/>
        </authorList>
    </citation>
    <scope>NUCLEOTIDE SEQUENCE [LARGE SCALE GENOMIC DNA]</scope>
    <source>
        <strain evidence="12">SAG AM-311-F02</strain>
    </source>
</reference>
<comment type="cofactor">
    <cofactor evidence="2 10">
        <name>NAD(+)</name>
        <dbReference type="ChEBI" id="CHEBI:57540"/>
    </cofactor>
</comment>
<evidence type="ECO:0000313" key="13">
    <source>
        <dbReference type="Proteomes" id="UP001594288"/>
    </source>
</evidence>
<feature type="domain" description="NAD-dependent epimerase/dehydratase" evidence="11">
    <location>
        <begin position="5"/>
        <end position="251"/>
    </location>
</feature>
<evidence type="ECO:0000256" key="4">
    <source>
        <dbReference type="ARBA" id="ARBA00007637"/>
    </source>
</evidence>
<keyword evidence="7 10" id="KW-0520">NAD</keyword>
<dbReference type="EC" id="5.1.3.2" evidence="5 10"/>
<dbReference type="CDD" id="cd05247">
    <property type="entry name" value="UDP_G4E_1_SDR_e"/>
    <property type="match status" value="1"/>
</dbReference>
<dbReference type="PANTHER" id="PTHR43725">
    <property type="entry name" value="UDP-GLUCOSE 4-EPIMERASE"/>
    <property type="match status" value="1"/>
</dbReference>
<evidence type="ECO:0000256" key="9">
    <source>
        <dbReference type="ARBA" id="ARBA00023277"/>
    </source>
</evidence>
<evidence type="ECO:0000256" key="6">
    <source>
        <dbReference type="ARBA" id="ARBA00018569"/>
    </source>
</evidence>
<comment type="similarity">
    <text evidence="4 10">Belongs to the NAD(P)-dependent epimerase/dehydratase family.</text>
</comment>
<organism evidence="12 13">
    <name type="scientific">Eiseniibacteriota bacterium</name>
    <dbReference type="NCBI Taxonomy" id="2212470"/>
    <lineage>
        <taxon>Bacteria</taxon>
        <taxon>Candidatus Eiseniibacteriota</taxon>
    </lineage>
</organism>
<evidence type="ECO:0000256" key="10">
    <source>
        <dbReference type="RuleBase" id="RU366046"/>
    </source>
</evidence>
<evidence type="ECO:0000256" key="2">
    <source>
        <dbReference type="ARBA" id="ARBA00001911"/>
    </source>
</evidence>
<dbReference type="GO" id="GO:0003978">
    <property type="term" value="F:UDP-glucose 4-epimerase activity"/>
    <property type="evidence" value="ECO:0007669"/>
    <property type="project" value="UniProtKB-EC"/>
</dbReference>
<evidence type="ECO:0000259" key="11">
    <source>
        <dbReference type="Pfam" id="PF01370"/>
    </source>
</evidence>
<dbReference type="Pfam" id="PF01370">
    <property type="entry name" value="Epimerase"/>
    <property type="match status" value="1"/>
</dbReference>
<keyword evidence="9 10" id="KW-0119">Carbohydrate metabolism</keyword>
<evidence type="ECO:0000313" key="12">
    <source>
        <dbReference type="EMBL" id="MFC1799838.1"/>
    </source>
</evidence>
<dbReference type="Gene3D" id="3.40.50.720">
    <property type="entry name" value="NAD(P)-binding Rossmann-like Domain"/>
    <property type="match status" value="1"/>
</dbReference>
<name>A0ABV6YP47_UNCEI</name>
<dbReference type="NCBIfam" id="TIGR01179">
    <property type="entry name" value="galE"/>
    <property type="match status" value="1"/>
</dbReference>
<dbReference type="Proteomes" id="UP001594288">
    <property type="component" value="Unassembled WGS sequence"/>
</dbReference>
<dbReference type="SUPFAM" id="SSF51735">
    <property type="entry name" value="NAD(P)-binding Rossmann-fold domains"/>
    <property type="match status" value="1"/>
</dbReference>
<evidence type="ECO:0000256" key="5">
    <source>
        <dbReference type="ARBA" id="ARBA00013189"/>
    </source>
</evidence>
<dbReference type="EMBL" id="JBHPEI010000035">
    <property type="protein sequence ID" value="MFC1799838.1"/>
    <property type="molecule type" value="Genomic_DNA"/>
</dbReference>
<sequence>MAERILVTGGAGYVGSVCVANLIDRGYDVAVYDNLSTGHRRAVPEGALLQVGDLCDKDAMSRLMASFRPDFVMHFAASCLLGESMEKPLKYYSNNVRNGQSLIETMLEHDVGGIIFSSSCAIFGEPRQIPMTEDDPKAPMNPYGKSKLAFEFMLDDCDSAYGLKSVCLRYFNAAGAEGPRGEDHEPETHIIPNVFRAALGSGPELKVFGKDYPTPDGTCVRDYVHISDLASAHEQAIGILRERRSEKFNLGNGNGFSVLDVIETAGRVIGKPVPYTVTAPREGDPAVLVAGSEKARELLGWKPRYTSLEDILQSAWEWHREHPGGYESD</sequence>
<keyword evidence="8 10" id="KW-0413">Isomerase</keyword>
<dbReference type="PANTHER" id="PTHR43725:SF53">
    <property type="entry name" value="UDP-ARABINOSE 4-EPIMERASE 1"/>
    <property type="match status" value="1"/>
</dbReference>
<gene>
    <name evidence="12" type="primary">galE</name>
    <name evidence="12" type="ORF">ACFL2Z_02895</name>
</gene>
<comment type="subunit">
    <text evidence="10">Homodimer.</text>
</comment>
<protein>
    <recommendedName>
        <fullName evidence="6 10">UDP-glucose 4-epimerase</fullName>
        <ecNumber evidence="5 10">5.1.3.2</ecNumber>
    </recommendedName>
</protein>
<comment type="pathway">
    <text evidence="3 10">Carbohydrate metabolism; galactose metabolism.</text>
</comment>
<evidence type="ECO:0000256" key="7">
    <source>
        <dbReference type="ARBA" id="ARBA00023027"/>
    </source>
</evidence>
<comment type="catalytic activity">
    <reaction evidence="1 10">
        <text>UDP-alpha-D-glucose = UDP-alpha-D-galactose</text>
        <dbReference type="Rhea" id="RHEA:22168"/>
        <dbReference type="ChEBI" id="CHEBI:58885"/>
        <dbReference type="ChEBI" id="CHEBI:66914"/>
        <dbReference type="EC" id="5.1.3.2"/>
    </reaction>
</comment>
<dbReference type="InterPro" id="IPR005886">
    <property type="entry name" value="UDP_G4E"/>
</dbReference>
<evidence type="ECO:0000256" key="3">
    <source>
        <dbReference type="ARBA" id="ARBA00004947"/>
    </source>
</evidence>
<proteinExistence type="inferred from homology"/>
<comment type="caution">
    <text evidence="12">The sequence shown here is derived from an EMBL/GenBank/DDBJ whole genome shotgun (WGS) entry which is preliminary data.</text>
</comment>
<evidence type="ECO:0000256" key="1">
    <source>
        <dbReference type="ARBA" id="ARBA00000083"/>
    </source>
</evidence>
<dbReference type="InterPro" id="IPR036291">
    <property type="entry name" value="NAD(P)-bd_dom_sf"/>
</dbReference>
<accession>A0ABV6YP47</accession>
<dbReference type="Gene3D" id="3.90.25.10">
    <property type="entry name" value="UDP-galactose 4-epimerase, domain 1"/>
    <property type="match status" value="1"/>
</dbReference>
<keyword evidence="13" id="KW-1185">Reference proteome</keyword>
<evidence type="ECO:0000256" key="8">
    <source>
        <dbReference type="ARBA" id="ARBA00023235"/>
    </source>
</evidence>